<proteinExistence type="predicted"/>
<feature type="domain" description="VWFA" evidence="2">
    <location>
        <begin position="361"/>
        <end position="545"/>
    </location>
</feature>
<feature type="region of interest" description="Disordered" evidence="1">
    <location>
        <begin position="60"/>
        <end position="80"/>
    </location>
</feature>
<feature type="compositionally biased region" description="Acidic residues" evidence="1">
    <location>
        <begin position="799"/>
        <end position="810"/>
    </location>
</feature>
<feature type="region of interest" description="Disordered" evidence="1">
    <location>
        <begin position="785"/>
        <end position="826"/>
    </location>
</feature>
<evidence type="ECO:0000313" key="5">
    <source>
        <dbReference type="Proteomes" id="UP000276215"/>
    </source>
</evidence>
<dbReference type="SUPFAM" id="SSF53300">
    <property type="entry name" value="vWA-like"/>
    <property type="match status" value="1"/>
</dbReference>
<evidence type="ECO:0000256" key="1">
    <source>
        <dbReference type="SAM" id="MobiDB-lite"/>
    </source>
</evidence>
<evidence type="ECO:0000259" key="3">
    <source>
        <dbReference type="PROSITE" id="PS51468"/>
    </source>
</evidence>
<dbReference type="EMBL" id="ML120379">
    <property type="protein sequence ID" value="RPB00525.1"/>
    <property type="molecule type" value="Genomic_DNA"/>
</dbReference>
<reference evidence="4 5" key="1">
    <citation type="journal article" date="2018" name="Nat. Ecol. Evol.">
        <title>Pezizomycetes genomes reveal the molecular basis of ectomycorrhizal truffle lifestyle.</title>
        <authorList>
            <person name="Murat C."/>
            <person name="Payen T."/>
            <person name="Noel B."/>
            <person name="Kuo A."/>
            <person name="Morin E."/>
            <person name="Chen J."/>
            <person name="Kohler A."/>
            <person name="Krizsan K."/>
            <person name="Balestrini R."/>
            <person name="Da Silva C."/>
            <person name="Montanini B."/>
            <person name="Hainaut M."/>
            <person name="Levati E."/>
            <person name="Barry K.W."/>
            <person name="Belfiori B."/>
            <person name="Cichocki N."/>
            <person name="Clum A."/>
            <person name="Dockter R.B."/>
            <person name="Fauchery L."/>
            <person name="Guy J."/>
            <person name="Iotti M."/>
            <person name="Le Tacon F."/>
            <person name="Lindquist E.A."/>
            <person name="Lipzen A."/>
            <person name="Malagnac F."/>
            <person name="Mello A."/>
            <person name="Molinier V."/>
            <person name="Miyauchi S."/>
            <person name="Poulain J."/>
            <person name="Riccioni C."/>
            <person name="Rubini A."/>
            <person name="Sitrit Y."/>
            <person name="Splivallo R."/>
            <person name="Traeger S."/>
            <person name="Wang M."/>
            <person name="Zifcakova L."/>
            <person name="Wipf D."/>
            <person name="Zambonelli A."/>
            <person name="Paolocci F."/>
            <person name="Nowrousian M."/>
            <person name="Ottonello S."/>
            <person name="Baldrian P."/>
            <person name="Spatafora J.W."/>
            <person name="Henrissat B."/>
            <person name="Nagy L.G."/>
            <person name="Aury J.M."/>
            <person name="Wincker P."/>
            <person name="Grigoriev I.V."/>
            <person name="Bonfante P."/>
            <person name="Martin F.M."/>
        </authorList>
    </citation>
    <scope>NUCLEOTIDE SEQUENCE [LARGE SCALE GENOMIC DNA]</scope>
    <source>
        <strain evidence="4 5">120613-1</strain>
    </source>
</reference>
<accession>A0A3N4K3M9</accession>
<dbReference type="STRING" id="1336337.A0A3N4K3M9"/>
<evidence type="ECO:0008006" key="6">
    <source>
        <dbReference type="Google" id="ProtNLM"/>
    </source>
</evidence>
<dbReference type="Pfam" id="PF13768">
    <property type="entry name" value="VWA_3"/>
    <property type="match status" value="1"/>
</dbReference>
<dbReference type="InterPro" id="IPR002035">
    <property type="entry name" value="VWF_A"/>
</dbReference>
<dbReference type="SMART" id="SM00327">
    <property type="entry name" value="VWA"/>
    <property type="match status" value="1"/>
</dbReference>
<dbReference type="InterPro" id="IPR036465">
    <property type="entry name" value="vWFA_dom_sf"/>
</dbReference>
<protein>
    <recommendedName>
        <fullName evidence="6">VIT-domain-containing protein</fullName>
    </recommendedName>
</protein>
<keyword evidence="5" id="KW-1185">Reference proteome</keyword>
<sequence>MPYPSRGPYDDPYHGFTDRDFQNESGIYFKRSYIGKLPEQQHTKRDNTFYTQADYQMHVKEKEKPKEKEPSGIKPPSTSQTVTAVANLPLVRVSYKAQILTTTTRTVLTQTFRHPGNAPIDEATYSFPLYANSSVVSFVCHVGPAKIITGVVQPKKIAKATYEKAKSQGHTAGLLEEFTPEIFKTSLGNIPGGVTVKVEITYLTELKHDTMTDGIRFTVPTSIAPRYEDAPEELFGDKYEARAEEGVSFSIDVTMGERIRTIESPSHRVSVQIGNNTATTKRKPKPANQYNDKKALVTLSQKSMHLKGDFVLLVTTATPQFLCTPMALLEAHPTIPGQRALMVTLVPRLTDPKSPRSQKPEIVFIVDQSGSMESMVAPLKSAMSVFIKSLPRGCKFNICSFGSDYSFLWEKSQDYSRHSVKAAQKHVDILDAKMGGTELLQPIQETVKRRLEDMNTEVIVLTDGEIWEEKEVLEFIKKATGDSNGKLRFFSIGLGSEVSHSLVEGIARIGGGYSQIVADSSDEQDNGGWEGKVVKMLKAALTKHVDHYSLKVIHEGFHESDEEDSDEEEPTPPPATHISAANAPKITTEPQAPKKFSLFDPNENLDLAPGAPPSDDEFALRGPTETAYPTLSEEDRFSHLKKLKTPKILQAPYQIPQLYSQVRAVVYLLISPTGDRFLRNPTSVKLQGTTVSGAEMEQSIPITRLDEPGLTIHQLAARTALRDLEDGSSWLHSGKYGIDPKDETFQEYVEREGESLALKWGLASKWTSFVAVEEEFLEKEAAEKAAAKDNAKKKSPGEDMGDSESDDDDGGNNPSAEGSSNAGTLESTTMKTSDIEASGHGFGNIPPERIPIASIAAMTLVKTPAMGSRGRGPGAFNVMHAGHDSMSMLLQSRDEVADDDWNQMAYADEVCESYYPESSSFGETDDSIDVEAAATPPPTCPPSYPEGRYVSHISTSPVPVTGHITSRILHPDSIVEDNEIQEELNEGGDQEGEHLQDQQPSPKLEFYDTIPDIIPCSSISWQSHHHHASVPESGSESGSESEPPKIDTPRKKVVKIICLQDFMGSFPVTEEMAHLIGLEISDVEGLTKELFSQEKDKVTDNNKVVAMTALVVAYLELEMHEHEDTWQMVVEKARAFVEEGCEVGVEVLMEKAEGVIEEKVLKVCFLSHILMAGTLLTLSFIG</sequence>
<feature type="compositionally biased region" description="Polar residues" evidence="1">
    <location>
        <begin position="816"/>
        <end position="826"/>
    </location>
</feature>
<dbReference type="AlphaFoldDB" id="A0A3N4K3M9"/>
<evidence type="ECO:0000313" key="4">
    <source>
        <dbReference type="EMBL" id="RPB00525.1"/>
    </source>
</evidence>
<dbReference type="PANTHER" id="PTHR45737">
    <property type="entry name" value="VON WILLEBRAND FACTOR A DOMAIN-CONTAINING PROTEIN 5A"/>
    <property type="match status" value="1"/>
</dbReference>
<feature type="compositionally biased region" description="Basic and acidic residues" evidence="1">
    <location>
        <begin position="785"/>
        <end position="797"/>
    </location>
</feature>
<evidence type="ECO:0000259" key="2">
    <source>
        <dbReference type="PROSITE" id="PS50234"/>
    </source>
</evidence>
<dbReference type="PROSITE" id="PS51468">
    <property type="entry name" value="VIT"/>
    <property type="match status" value="1"/>
</dbReference>
<gene>
    <name evidence="4" type="ORF">L873DRAFT_1679898</name>
</gene>
<dbReference type="Pfam" id="PF08487">
    <property type="entry name" value="VIT"/>
    <property type="match status" value="1"/>
</dbReference>
<feature type="region of interest" description="Disordered" evidence="1">
    <location>
        <begin position="557"/>
        <end position="587"/>
    </location>
</feature>
<dbReference type="OrthoDB" id="1729737at2759"/>
<feature type="compositionally biased region" description="Basic and acidic residues" evidence="1">
    <location>
        <begin position="60"/>
        <end position="71"/>
    </location>
</feature>
<dbReference type="SMART" id="SM00609">
    <property type="entry name" value="VIT"/>
    <property type="match status" value="1"/>
</dbReference>
<dbReference type="PROSITE" id="PS50234">
    <property type="entry name" value="VWFA"/>
    <property type="match status" value="1"/>
</dbReference>
<dbReference type="Proteomes" id="UP000276215">
    <property type="component" value="Unassembled WGS sequence"/>
</dbReference>
<feature type="compositionally biased region" description="Low complexity" evidence="1">
    <location>
        <begin position="1031"/>
        <end position="1041"/>
    </location>
</feature>
<feature type="domain" description="VIT" evidence="3">
    <location>
        <begin position="74"/>
        <end position="204"/>
    </location>
</feature>
<organism evidence="4 5">
    <name type="scientific">Choiromyces venosus 120613-1</name>
    <dbReference type="NCBI Taxonomy" id="1336337"/>
    <lineage>
        <taxon>Eukaryota</taxon>
        <taxon>Fungi</taxon>
        <taxon>Dikarya</taxon>
        <taxon>Ascomycota</taxon>
        <taxon>Pezizomycotina</taxon>
        <taxon>Pezizomycetes</taxon>
        <taxon>Pezizales</taxon>
        <taxon>Tuberaceae</taxon>
        <taxon>Choiromyces</taxon>
    </lineage>
</organism>
<feature type="compositionally biased region" description="Acidic residues" evidence="1">
    <location>
        <begin position="560"/>
        <end position="570"/>
    </location>
</feature>
<dbReference type="InterPro" id="IPR013694">
    <property type="entry name" value="VIT"/>
</dbReference>
<feature type="region of interest" description="Disordered" evidence="1">
    <location>
        <begin position="1025"/>
        <end position="1048"/>
    </location>
</feature>
<name>A0A3N4K3M9_9PEZI</name>
<dbReference type="PANTHER" id="PTHR45737:SF6">
    <property type="entry name" value="VON WILLEBRAND FACTOR A DOMAIN-CONTAINING PROTEIN 5A"/>
    <property type="match status" value="1"/>
</dbReference>
<dbReference type="Gene3D" id="3.40.50.410">
    <property type="entry name" value="von Willebrand factor, type A domain"/>
    <property type="match status" value="1"/>
</dbReference>